<dbReference type="InterPro" id="IPR001680">
    <property type="entry name" value="WD40_rpt"/>
</dbReference>
<dbReference type="Gene3D" id="2.130.10.10">
    <property type="entry name" value="YVTN repeat-like/Quinoprotein amine dehydrogenase"/>
    <property type="match status" value="1"/>
</dbReference>
<reference evidence="5 6" key="1">
    <citation type="journal article" date="2018" name="Cell">
        <title>The Chara Genome: Secondary Complexity and Implications for Plant Terrestrialization.</title>
        <authorList>
            <person name="Nishiyama T."/>
            <person name="Sakayama H."/>
            <person name="Vries J.D."/>
            <person name="Buschmann H."/>
            <person name="Saint-Marcoux D."/>
            <person name="Ullrich K.K."/>
            <person name="Haas F.B."/>
            <person name="Vanderstraeten L."/>
            <person name="Becker D."/>
            <person name="Lang D."/>
            <person name="Vosolsobe S."/>
            <person name="Rombauts S."/>
            <person name="Wilhelmsson P.K.I."/>
            <person name="Janitza P."/>
            <person name="Kern R."/>
            <person name="Heyl A."/>
            <person name="Rumpler F."/>
            <person name="Villalobos L.I.A.C."/>
            <person name="Clay J.M."/>
            <person name="Skokan R."/>
            <person name="Toyoda A."/>
            <person name="Suzuki Y."/>
            <person name="Kagoshima H."/>
            <person name="Schijlen E."/>
            <person name="Tajeshwar N."/>
            <person name="Catarino B."/>
            <person name="Hetherington A.J."/>
            <person name="Saltykova A."/>
            <person name="Bonnot C."/>
            <person name="Breuninger H."/>
            <person name="Symeonidi A."/>
            <person name="Radhakrishnan G.V."/>
            <person name="Van Nieuwerburgh F."/>
            <person name="Deforce D."/>
            <person name="Chang C."/>
            <person name="Karol K.G."/>
            <person name="Hedrich R."/>
            <person name="Ulvskov P."/>
            <person name="Glockner G."/>
            <person name="Delwiche C.F."/>
            <person name="Petrasek J."/>
            <person name="Van de Peer Y."/>
            <person name="Friml J."/>
            <person name="Beilby M."/>
            <person name="Dolan L."/>
            <person name="Kohara Y."/>
            <person name="Sugano S."/>
            <person name="Fujiyama A."/>
            <person name="Delaux P.-M."/>
            <person name="Quint M."/>
            <person name="TheiBen G."/>
            <person name="Hagemann M."/>
            <person name="Harholt J."/>
            <person name="Dunand C."/>
            <person name="Zachgo S."/>
            <person name="Langdale J."/>
            <person name="Maumus F."/>
            <person name="Straeten D.V.D."/>
            <person name="Gould S.B."/>
            <person name="Rensing S.A."/>
        </authorList>
    </citation>
    <scope>NUCLEOTIDE SEQUENCE [LARGE SCALE GENOMIC DNA]</scope>
    <source>
        <strain evidence="5 6">S276</strain>
    </source>
</reference>
<dbReference type="InterPro" id="IPR036322">
    <property type="entry name" value="WD40_repeat_dom_sf"/>
</dbReference>
<dbReference type="GO" id="GO:0006890">
    <property type="term" value="P:retrograde vesicle-mediated transport, Golgi to endoplasmic reticulum"/>
    <property type="evidence" value="ECO:0007669"/>
    <property type="project" value="TreeGrafter"/>
</dbReference>
<evidence type="ECO:0000256" key="4">
    <source>
        <dbReference type="SAM" id="Coils"/>
    </source>
</evidence>
<keyword evidence="6" id="KW-1185">Reference proteome</keyword>
<evidence type="ECO:0000256" key="3">
    <source>
        <dbReference type="PROSITE-ProRule" id="PRU00221"/>
    </source>
</evidence>
<evidence type="ECO:0000313" key="5">
    <source>
        <dbReference type="EMBL" id="GBG70779.1"/>
    </source>
</evidence>
<proteinExistence type="predicted"/>
<dbReference type="STRING" id="69332.A0A388KL40"/>
<name>A0A388KL40_CHABU</name>
<sequence>MENSSEEKHVRVQLVSEFQVSKSDKSKDDSSVHFKSIDVHPRQPWVLCRSQRTENTLEVWSYKDGTRVASWVIPDWDRGFSSDAKFIAQKGWIVANFRSKSCVYELQGSNLHCVQVLEHVSIVGMLFVHEIAIHPNAPYILVLFGTHIVLWDWSKDWEKITIEPCRNGPLSADVVMFNPTDLNTFTIAYRCGPIDIWDIGTRSCIRRLQTVLGVSGQALVGVDFCSRPEKSLMLSCHCPFQARENDTIVVWDYKKGVEVTKLRVGRDGLRTAFFHPHLPYILGASCDGHIRVWDESNYRLVASYRGMMQLELRGMTPCKDSNHVLLFDREGLFLVLNIAMSGVNNGGKVSEGGNKGGIETMQTTLVSAKRPRTPTPIADTDEPASVSNKRLVEMKDKADCDSPDWEKTTQKMVSDLELKWMKALNELREQHAQRVEKLEYDVRILNAEKRVQKLEDELRYLKAEKRVQKLEDEVRDLKAEKRVQELEDEVRTEMAAMAERNGESEGKIQEH</sequence>
<keyword evidence="1 3" id="KW-0853">WD repeat</keyword>
<dbReference type="GO" id="GO:0030126">
    <property type="term" value="C:COPI vesicle coat"/>
    <property type="evidence" value="ECO:0007669"/>
    <property type="project" value="TreeGrafter"/>
</dbReference>
<dbReference type="PANTHER" id="PTHR19876:SF68">
    <property type="entry name" value="COATOMER SUBUNIT BETA'-2"/>
    <property type="match status" value="1"/>
</dbReference>
<comment type="caution">
    <text evidence="5">The sequence shown here is derived from an EMBL/GenBank/DDBJ whole genome shotgun (WGS) entry which is preliminary data.</text>
</comment>
<protein>
    <submittedName>
        <fullName evidence="5">Uncharacterized protein</fullName>
    </submittedName>
</protein>
<evidence type="ECO:0000256" key="1">
    <source>
        <dbReference type="ARBA" id="ARBA00022574"/>
    </source>
</evidence>
<dbReference type="SMART" id="SM00320">
    <property type="entry name" value="WD40"/>
    <property type="match status" value="2"/>
</dbReference>
<organism evidence="5 6">
    <name type="scientific">Chara braunii</name>
    <name type="common">Braun's stonewort</name>
    <dbReference type="NCBI Taxonomy" id="69332"/>
    <lineage>
        <taxon>Eukaryota</taxon>
        <taxon>Viridiplantae</taxon>
        <taxon>Streptophyta</taxon>
        <taxon>Charophyceae</taxon>
        <taxon>Charales</taxon>
        <taxon>Characeae</taxon>
        <taxon>Chara</taxon>
    </lineage>
</organism>
<feature type="coiled-coil region" evidence="4">
    <location>
        <begin position="421"/>
        <end position="487"/>
    </location>
</feature>
<evidence type="ECO:0000256" key="2">
    <source>
        <dbReference type="ARBA" id="ARBA00022737"/>
    </source>
</evidence>
<dbReference type="Gramene" id="GBG70779">
    <property type="protein sequence ID" value="GBG70779"/>
    <property type="gene ID" value="CBR_g8077"/>
</dbReference>
<dbReference type="GO" id="GO:0006888">
    <property type="term" value="P:endoplasmic reticulum to Golgi vesicle-mediated transport"/>
    <property type="evidence" value="ECO:0007669"/>
    <property type="project" value="TreeGrafter"/>
</dbReference>
<dbReference type="EMBL" id="BFEA01000136">
    <property type="protein sequence ID" value="GBG70779.1"/>
    <property type="molecule type" value="Genomic_DNA"/>
</dbReference>
<dbReference type="PROSITE" id="PS50082">
    <property type="entry name" value="WD_REPEATS_2"/>
    <property type="match status" value="1"/>
</dbReference>
<dbReference type="GO" id="GO:0006886">
    <property type="term" value="P:intracellular protein transport"/>
    <property type="evidence" value="ECO:0007669"/>
    <property type="project" value="TreeGrafter"/>
</dbReference>
<evidence type="ECO:0000313" key="6">
    <source>
        <dbReference type="Proteomes" id="UP000265515"/>
    </source>
</evidence>
<dbReference type="PANTHER" id="PTHR19876">
    <property type="entry name" value="COATOMER"/>
    <property type="match status" value="1"/>
</dbReference>
<keyword evidence="4" id="KW-0175">Coiled coil</keyword>
<dbReference type="GO" id="GO:0006891">
    <property type="term" value="P:intra-Golgi vesicle-mediated transport"/>
    <property type="evidence" value="ECO:0007669"/>
    <property type="project" value="TreeGrafter"/>
</dbReference>
<dbReference type="Proteomes" id="UP000265515">
    <property type="component" value="Unassembled WGS sequence"/>
</dbReference>
<accession>A0A388KL40</accession>
<dbReference type="InterPro" id="IPR015943">
    <property type="entry name" value="WD40/YVTN_repeat-like_dom_sf"/>
</dbReference>
<dbReference type="AlphaFoldDB" id="A0A388KL40"/>
<dbReference type="InterPro" id="IPR050844">
    <property type="entry name" value="Coatomer_complex_subunit"/>
</dbReference>
<dbReference type="SUPFAM" id="SSF50978">
    <property type="entry name" value="WD40 repeat-like"/>
    <property type="match status" value="1"/>
</dbReference>
<keyword evidence="2" id="KW-0677">Repeat</keyword>
<feature type="repeat" description="WD" evidence="3">
    <location>
        <begin position="262"/>
        <end position="303"/>
    </location>
</feature>
<gene>
    <name evidence="5" type="ORF">CBR_g8077</name>
</gene>